<dbReference type="SUPFAM" id="SSF55729">
    <property type="entry name" value="Acyl-CoA N-acyltransferases (Nat)"/>
    <property type="match status" value="1"/>
</dbReference>
<accession>A0ABS1BJV6</accession>
<dbReference type="Proteomes" id="UP000660024">
    <property type="component" value="Unassembled WGS sequence"/>
</dbReference>
<dbReference type="EMBL" id="JAEHFY010000010">
    <property type="protein sequence ID" value="MBK0383046.1"/>
    <property type="molecule type" value="Genomic_DNA"/>
</dbReference>
<reference evidence="1 2" key="1">
    <citation type="submission" date="2020-12" db="EMBL/GenBank/DDBJ databases">
        <title>Bacterial novel species Pedobacter sp. SD-b isolated from soil.</title>
        <authorList>
            <person name="Jung H.-Y."/>
        </authorList>
    </citation>
    <scope>NUCLEOTIDE SEQUENCE [LARGE SCALE GENOMIC DNA]</scope>
    <source>
        <strain evidence="1 2">SD-b</strain>
    </source>
</reference>
<evidence type="ECO:0008006" key="3">
    <source>
        <dbReference type="Google" id="ProtNLM"/>
    </source>
</evidence>
<name>A0ABS1BJV6_9SPHI</name>
<dbReference type="InterPro" id="IPR016181">
    <property type="entry name" value="Acyl_CoA_acyltransferase"/>
</dbReference>
<dbReference type="Gene3D" id="3.40.630.30">
    <property type="match status" value="1"/>
</dbReference>
<evidence type="ECO:0000313" key="1">
    <source>
        <dbReference type="EMBL" id="MBK0383046.1"/>
    </source>
</evidence>
<proteinExistence type="predicted"/>
<comment type="caution">
    <text evidence="1">The sequence shown here is derived from an EMBL/GenBank/DDBJ whole genome shotgun (WGS) entry which is preliminary data.</text>
</comment>
<sequence length="321" mass="38607">MSYSFLNIDVNDWELFINQYSEVNVFGTETFLKTTTSVYNCDLDIRVVLFNNKPILAVPLFIKGNKVVSPNHYYYQYIWEKETSKESWNQIEAWSFLIKELQKKYKEIKLRLPTKLKDVRPFIWNNFDIRLKYTYEKDLQKLTYNRNIKRILNHHNKKYSFNENCDWAPNWDFYNNDLVKLGVKKNDLRLYVSYFKGLKEINQLEVFNVYDDDGFITSILTIVDYKSKLAYFALMGLVEDKHYRKGLPTLLYDNALNRLKQKDILKVDFLGANMKSISKYKSNFLPSLEGYYEVFYAEFNAKNKKNWSKINHLIHKVLRFR</sequence>
<keyword evidence="2" id="KW-1185">Reference proteome</keyword>
<organism evidence="1 2">
    <name type="scientific">Pedobacter segetis</name>
    <dbReference type="NCBI Taxonomy" id="2793069"/>
    <lineage>
        <taxon>Bacteria</taxon>
        <taxon>Pseudomonadati</taxon>
        <taxon>Bacteroidota</taxon>
        <taxon>Sphingobacteriia</taxon>
        <taxon>Sphingobacteriales</taxon>
        <taxon>Sphingobacteriaceae</taxon>
        <taxon>Pedobacter</taxon>
    </lineage>
</organism>
<gene>
    <name evidence="1" type="ORF">I5M32_08750</name>
</gene>
<dbReference type="RefSeq" id="WP_200585850.1">
    <property type="nucleotide sequence ID" value="NZ_JAEHFY010000010.1"/>
</dbReference>
<evidence type="ECO:0000313" key="2">
    <source>
        <dbReference type="Proteomes" id="UP000660024"/>
    </source>
</evidence>
<protein>
    <recommendedName>
        <fullName evidence="3">Acetyltransferase (GNAT) domain-containing protein</fullName>
    </recommendedName>
</protein>